<dbReference type="OrthoDB" id="9803752at2"/>
<dbReference type="AlphaFoldDB" id="A0A1G5D3R1"/>
<evidence type="ECO:0000313" key="1">
    <source>
        <dbReference type="EMBL" id="SCY09284.1"/>
    </source>
</evidence>
<dbReference type="Proteomes" id="UP000183047">
    <property type="component" value="Unassembled WGS sequence"/>
</dbReference>
<sequence length="620" mass="71240">MIGGRKVKSIWLLTAVLIVALSVTLFLITDKKRNAKKYSDYDLTVWESVGFVPEGNPVETASGIYAHYDENGLLIYDVYLPVEEADSIKLVCDKKIEVTIDNATYKNGDTFTVPFFEKISGRIKIPDVGTEAADFRFIAASGIPSVYLGTYDATKDFLTDAKGNTATGFCTVMDSDNSRNFYGNCNIRVHGNTSFYAEKKSYQFSLESDEEILGMSAQSKWVLISEYVDSTFMKDAIMYRLSMNTGDKYTPEFRYVNVYLNGQYEGLYLLLQKIDIDGGNIDLNNLEVVNEVAGDRDMNQNNMGGYLVELGTVEATQETPENLFVETPNRCMEVKAPVNITKDQHKYLTDLVNEAEQALYLPDGEKTKSGKTWSDYYDPESWERQYVLQEISANYDTEYSSEYFYVKENERKLYGGPAWDFDRSINDYIVFIQNERLNYVLRSLHNNAITIKDKGNSGIMWLRQFDSHKDFHEQMKRFFFEKAEPQLKKILSEDVPVWKKEIESSVIADGYRWNDEDDNVARLDVFTEAVDNITQAFADRTKFLDEYYKNEDDYCIVKFVLDESKTESRLDLIVPVKKNGTIGEDALPIYKDSDAWYYGKELFTLDTVVKEDMVLTKTQH</sequence>
<name>A0A1G5D3R1_9FIRM</name>
<dbReference type="RefSeq" id="WP_074462021.1">
    <property type="nucleotide sequence ID" value="NZ_FMUR01000007.1"/>
</dbReference>
<evidence type="ECO:0000313" key="2">
    <source>
        <dbReference type="Proteomes" id="UP000183047"/>
    </source>
</evidence>
<dbReference type="EMBL" id="FMUR01000007">
    <property type="protein sequence ID" value="SCY09284.1"/>
    <property type="molecule type" value="Genomic_DNA"/>
</dbReference>
<proteinExistence type="predicted"/>
<gene>
    <name evidence="1" type="ORF">SAMN02910451_01376</name>
</gene>
<dbReference type="InterPro" id="IPR014867">
    <property type="entry name" value="Spore_coat_CotH_CotH2/3/7"/>
</dbReference>
<protein>
    <submittedName>
        <fullName evidence="1">CotH protein</fullName>
    </submittedName>
</protein>
<accession>A0A1G5D3R1</accession>
<reference evidence="2" key="1">
    <citation type="submission" date="2016-10" db="EMBL/GenBank/DDBJ databases">
        <authorList>
            <person name="Varghese N."/>
            <person name="Submissions S."/>
        </authorList>
    </citation>
    <scope>NUCLEOTIDE SEQUENCE [LARGE SCALE GENOMIC DNA]</scope>
    <source>
        <strain evidence="2">XBD2006</strain>
    </source>
</reference>
<keyword evidence="2" id="KW-1185">Reference proteome</keyword>
<dbReference type="Pfam" id="PF08757">
    <property type="entry name" value="CotH"/>
    <property type="match status" value="1"/>
</dbReference>
<organism evidence="1 2">
    <name type="scientific">Butyrivibrio hungatei</name>
    <dbReference type="NCBI Taxonomy" id="185008"/>
    <lineage>
        <taxon>Bacteria</taxon>
        <taxon>Bacillati</taxon>
        <taxon>Bacillota</taxon>
        <taxon>Clostridia</taxon>
        <taxon>Lachnospirales</taxon>
        <taxon>Lachnospiraceae</taxon>
        <taxon>Butyrivibrio</taxon>
    </lineage>
</organism>